<dbReference type="PANTHER" id="PTHR30363:SF4">
    <property type="entry name" value="GLYCEROL-3-PHOSPHATE REGULON REPRESSOR"/>
    <property type="match status" value="1"/>
</dbReference>
<dbReference type="Proteomes" id="UP001565243">
    <property type="component" value="Unassembled WGS sequence"/>
</dbReference>
<keyword evidence="4" id="KW-0804">Transcription</keyword>
<accession>A0ABV4E3S9</accession>
<dbReference type="SMART" id="SM01134">
    <property type="entry name" value="DeoRC"/>
    <property type="match status" value="1"/>
</dbReference>
<dbReference type="Gene3D" id="1.10.10.10">
    <property type="entry name" value="Winged helix-like DNA-binding domain superfamily/Winged helix DNA-binding domain"/>
    <property type="match status" value="1"/>
</dbReference>
<evidence type="ECO:0000256" key="2">
    <source>
        <dbReference type="ARBA" id="ARBA00023015"/>
    </source>
</evidence>
<dbReference type="GO" id="GO:0003677">
    <property type="term" value="F:DNA binding"/>
    <property type="evidence" value="ECO:0007669"/>
    <property type="project" value="UniProtKB-KW"/>
</dbReference>
<name>A0ABV4E3S9_9GAMM</name>
<sequence>MLDCAAFPQQRQSLIRQELQEKGRVVCATLAEQLGVSEHTVRRDLQELAREGICKKVYGGAVSVLASQGDLLARTEKNGAEKARLGLACSRLVKPQSVIFIDAGSTNLAFARALPPEMALTVVTHSPIIAVELMKLPRCETIVIGGRLHTATGGSLGITAFSQIRDIRFDQLFLGGCALDSEEGLTGFDYEDVEFKKALTGRSDEIIVAMTREKIPGVARYTVVACEALTQLVVEADLPADTLAAFREKNIALVHP</sequence>
<dbReference type="InterPro" id="IPR001034">
    <property type="entry name" value="DeoR_HTH"/>
</dbReference>
<evidence type="ECO:0000259" key="5">
    <source>
        <dbReference type="PROSITE" id="PS51000"/>
    </source>
</evidence>
<evidence type="ECO:0000313" key="7">
    <source>
        <dbReference type="Proteomes" id="UP001565243"/>
    </source>
</evidence>
<evidence type="ECO:0000256" key="1">
    <source>
        <dbReference type="ARBA" id="ARBA00022491"/>
    </source>
</evidence>
<dbReference type="SUPFAM" id="SSF100950">
    <property type="entry name" value="NagB/RpiA/CoA transferase-like"/>
    <property type="match status" value="1"/>
</dbReference>
<protein>
    <submittedName>
        <fullName evidence="6">DeoR/GlpR family DNA-binding transcription regulator</fullName>
    </submittedName>
</protein>
<organism evidence="6 7">
    <name type="scientific">Erwinia aeris</name>
    <dbReference type="NCBI Taxonomy" id="3239803"/>
    <lineage>
        <taxon>Bacteria</taxon>
        <taxon>Pseudomonadati</taxon>
        <taxon>Pseudomonadota</taxon>
        <taxon>Gammaproteobacteria</taxon>
        <taxon>Enterobacterales</taxon>
        <taxon>Erwiniaceae</taxon>
        <taxon>Erwinia</taxon>
    </lineage>
</organism>
<dbReference type="PANTHER" id="PTHR30363">
    <property type="entry name" value="HTH-TYPE TRANSCRIPTIONAL REGULATOR SRLR-RELATED"/>
    <property type="match status" value="1"/>
</dbReference>
<evidence type="ECO:0000256" key="3">
    <source>
        <dbReference type="ARBA" id="ARBA00023125"/>
    </source>
</evidence>
<dbReference type="SUPFAM" id="SSF46785">
    <property type="entry name" value="Winged helix' DNA-binding domain"/>
    <property type="match status" value="1"/>
</dbReference>
<dbReference type="InterPro" id="IPR050313">
    <property type="entry name" value="Carb_Metab_HTH_regulators"/>
</dbReference>
<dbReference type="RefSeq" id="WP_369894811.1">
    <property type="nucleotide sequence ID" value="NZ_JBGFFX010000001.1"/>
</dbReference>
<dbReference type="InterPro" id="IPR036390">
    <property type="entry name" value="WH_DNA-bd_sf"/>
</dbReference>
<dbReference type="PRINTS" id="PR00037">
    <property type="entry name" value="HTHLACR"/>
</dbReference>
<gene>
    <name evidence="6" type="ORF">AB6T85_03540</name>
</gene>
<comment type="caution">
    <text evidence="6">The sequence shown here is derived from an EMBL/GenBank/DDBJ whole genome shotgun (WGS) entry which is preliminary data.</text>
</comment>
<dbReference type="InterPro" id="IPR014036">
    <property type="entry name" value="DeoR-like_C"/>
</dbReference>
<keyword evidence="3 6" id="KW-0238">DNA-binding</keyword>
<evidence type="ECO:0000313" key="6">
    <source>
        <dbReference type="EMBL" id="MEY8769514.1"/>
    </source>
</evidence>
<feature type="domain" description="HTH deoR-type" evidence="5">
    <location>
        <begin position="8"/>
        <end position="63"/>
    </location>
</feature>
<proteinExistence type="predicted"/>
<keyword evidence="1" id="KW-0678">Repressor</keyword>
<dbReference type="Pfam" id="PF08220">
    <property type="entry name" value="HTH_DeoR"/>
    <property type="match status" value="1"/>
</dbReference>
<reference evidence="6 7" key="1">
    <citation type="submission" date="2024-07" db="EMBL/GenBank/DDBJ databases">
        <authorList>
            <person name="Hebao G."/>
        </authorList>
    </citation>
    <scope>NUCLEOTIDE SEQUENCE [LARGE SCALE GENOMIC DNA]</scope>
    <source>
        <strain evidence="6 7">ACCC 02193</strain>
    </source>
</reference>
<dbReference type="EMBL" id="JBGFFX010000001">
    <property type="protein sequence ID" value="MEY8769514.1"/>
    <property type="molecule type" value="Genomic_DNA"/>
</dbReference>
<dbReference type="PROSITE" id="PS00894">
    <property type="entry name" value="HTH_DEOR_1"/>
    <property type="match status" value="1"/>
</dbReference>
<dbReference type="InterPro" id="IPR037171">
    <property type="entry name" value="NagB/RpiA_transferase-like"/>
</dbReference>
<dbReference type="InterPro" id="IPR018356">
    <property type="entry name" value="Tscrpt_reg_HTH_DeoR_CS"/>
</dbReference>
<keyword evidence="2" id="KW-0805">Transcription regulation</keyword>
<dbReference type="InterPro" id="IPR036388">
    <property type="entry name" value="WH-like_DNA-bd_sf"/>
</dbReference>
<dbReference type="SMART" id="SM00420">
    <property type="entry name" value="HTH_DEOR"/>
    <property type="match status" value="1"/>
</dbReference>
<evidence type="ECO:0000256" key="4">
    <source>
        <dbReference type="ARBA" id="ARBA00023163"/>
    </source>
</evidence>
<dbReference type="Pfam" id="PF00455">
    <property type="entry name" value="DeoRC"/>
    <property type="match status" value="1"/>
</dbReference>
<keyword evidence="7" id="KW-1185">Reference proteome</keyword>
<dbReference type="PROSITE" id="PS51000">
    <property type="entry name" value="HTH_DEOR_2"/>
    <property type="match status" value="1"/>
</dbReference>